<dbReference type="EMBL" id="HBUF01249917">
    <property type="protein sequence ID" value="CAG6679730.1"/>
    <property type="molecule type" value="Transcribed_RNA"/>
</dbReference>
<dbReference type="EMBL" id="HBUF01249918">
    <property type="protein sequence ID" value="CAG6679734.1"/>
    <property type="molecule type" value="Transcribed_RNA"/>
</dbReference>
<organism evidence="3">
    <name type="scientific">Cacopsylla melanoneura</name>
    <dbReference type="NCBI Taxonomy" id="428564"/>
    <lineage>
        <taxon>Eukaryota</taxon>
        <taxon>Metazoa</taxon>
        <taxon>Ecdysozoa</taxon>
        <taxon>Arthropoda</taxon>
        <taxon>Hexapoda</taxon>
        <taxon>Insecta</taxon>
        <taxon>Pterygota</taxon>
        <taxon>Neoptera</taxon>
        <taxon>Paraneoptera</taxon>
        <taxon>Hemiptera</taxon>
        <taxon>Sternorrhyncha</taxon>
        <taxon>Psylloidea</taxon>
        <taxon>Psyllidae</taxon>
        <taxon>Psyllinae</taxon>
        <taxon>Cacopsylla</taxon>
    </lineage>
</organism>
<protein>
    <recommendedName>
        <fullName evidence="2">DUF8207 domain-containing protein</fullName>
    </recommendedName>
</protein>
<dbReference type="AlphaFoldDB" id="A0A8D8T1F1"/>
<feature type="compositionally biased region" description="Polar residues" evidence="1">
    <location>
        <begin position="148"/>
        <end position="162"/>
    </location>
</feature>
<accession>A0A8D8T1F1</accession>
<evidence type="ECO:0000256" key="1">
    <source>
        <dbReference type="SAM" id="MobiDB-lite"/>
    </source>
</evidence>
<sequence length="370" mass="42731">MESNSEFAVVKKIREAQKSIRQKTLALKIGKNEMEKDIDFYLKPISTPLEKLARLQDKKQSKDDLVKKRLLDEAHDVLASAKRQRQRVEQFSPKSSQKGEELRNERIKKIMNSPKLKLNLSKTPLTTLEWDPKFDFNNLKTPVDTSPIEFSNSPIFTPEPTTSSSGIDKKSNSSIADGEEFKESLPDEKGKETPSKRESLSNLDYYKNLLNIRDEKIDKSSGINFRNNRYELNRVPIKLVDTPFKALEINGQRFRLTRGLNELLFMKQPDQKYVSNIDERNYKKIALEAMFKGDKKLSTIKTKQYLGGQGGLGLFMNENNKSKDYVYWDNPNELVTRLEILYASKSAGHSGHDNEIIALEEELRERNYIE</sequence>
<proteinExistence type="predicted"/>
<feature type="compositionally biased region" description="Basic and acidic residues" evidence="1">
    <location>
        <begin position="179"/>
        <end position="198"/>
    </location>
</feature>
<dbReference type="InterPro" id="IPR058520">
    <property type="entry name" value="DUF8207"/>
</dbReference>
<dbReference type="Pfam" id="PF26634">
    <property type="entry name" value="DUF8207"/>
    <property type="match status" value="1"/>
</dbReference>
<dbReference type="EMBL" id="HBUF01079456">
    <property type="protein sequence ID" value="CAG6632371.1"/>
    <property type="molecule type" value="Transcribed_RNA"/>
</dbReference>
<feature type="region of interest" description="Disordered" evidence="1">
    <location>
        <begin position="81"/>
        <end position="105"/>
    </location>
</feature>
<name>A0A8D8T1F1_9HEMI</name>
<feature type="domain" description="DUF8207" evidence="2">
    <location>
        <begin position="216"/>
        <end position="301"/>
    </location>
</feature>
<dbReference type="PANTHER" id="PTHR35374">
    <property type="entry name" value="CYCLIN-DEPENDENT KINASE 11A-LIKE"/>
    <property type="match status" value="1"/>
</dbReference>
<feature type="region of interest" description="Disordered" evidence="1">
    <location>
        <begin position="148"/>
        <end position="198"/>
    </location>
</feature>
<reference evidence="3" key="1">
    <citation type="submission" date="2021-05" db="EMBL/GenBank/DDBJ databases">
        <authorList>
            <person name="Alioto T."/>
            <person name="Alioto T."/>
            <person name="Gomez Garrido J."/>
        </authorList>
    </citation>
    <scope>NUCLEOTIDE SEQUENCE</scope>
</reference>
<evidence type="ECO:0000313" key="3">
    <source>
        <dbReference type="EMBL" id="CAG6679734.1"/>
    </source>
</evidence>
<evidence type="ECO:0000259" key="2">
    <source>
        <dbReference type="Pfam" id="PF26634"/>
    </source>
</evidence>
<dbReference type="PANTHER" id="PTHR35374:SF1">
    <property type="entry name" value="PROTEIN KINASE DOMAIN-CONTAINING PROTEIN"/>
    <property type="match status" value="1"/>
</dbReference>